<dbReference type="PROSITE" id="PS51419">
    <property type="entry name" value="RAB"/>
    <property type="match status" value="1"/>
</dbReference>
<evidence type="ECO:0000256" key="9">
    <source>
        <dbReference type="ARBA" id="ARBA00023289"/>
    </source>
</evidence>
<keyword evidence="7" id="KW-0342">GTP-binding</keyword>
<dbReference type="SMART" id="SM00177">
    <property type="entry name" value="ARF"/>
    <property type="match status" value="1"/>
</dbReference>
<dbReference type="InterPro" id="IPR001806">
    <property type="entry name" value="Small_GTPase"/>
</dbReference>
<dbReference type="InterPro" id="IPR005225">
    <property type="entry name" value="Small_GTP-bd"/>
</dbReference>
<dbReference type="NCBIfam" id="TIGR00231">
    <property type="entry name" value="small_GTP"/>
    <property type="match status" value="1"/>
</dbReference>
<dbReference type="CDD" id="cd11709">
    <property type="entry name" value="SPRY"/>
    <property type="match status" value="1"/>
</dbReference>
<keyword evidence="15" id="KW-1185">Reference proteome</keyword>
<keyword evidence="11" id="KW-0521">NADP</keyword>
<dbReference type="InterPro" id="IPR001870">
    <property type="entry name" value="B30.2/SPRY"/>
</dbReference>
<dbReference type="CDD" id="cd01869">
    <property type="entry name" value="Rab1_Ypt1"/>
    <property type="match status" value="1"/>
</dbReference>
<dbReference type="PROSITE" id="PS51420">
    <property type="entry name" value="RHO"/>
    <property type="match status" value="1"/>
</dbReference>
<dbReference type="SMART" id="SM00173">
    <property type="entry name" value="RAS"/>
    <property type="match status" value="1"/>
</dbReference>
<evidence type="ECO:0000256" key="11">
    <source>
        <dbReference type="RuleBase" id="RU361228"/>
    </source>
</evidence>
<keyword evidence="3 11" id="KW-0328">Glycosyltransferase</keyword>
<dbReference type="Gene3D" id="3.40.50.300">
    <property type="entry name" value="P-loop containing nucleotide triphosphate hydrolases"/>
    <property type="match status" value="1"/>
</dbReference>
<proteinExistence type="inferred from homology"/>
<evidence type="ECO:0000256" key="1">
    <source>
        <dbReference type="ARBA" id="ARBA00006270"/>
    </source>
</evidence>
<evidence type="ECO:0000256" key="3">
    <source>
        <dbReference type="ARBA" id="ARBA00022676"/>
    </source>
</evidence>
<evidence type="ECO:0000256" key="10">
    <source>
        <dbReference type="ARBA" id="ARBA00047597"/>
    </source>
</evidence>
<name>A0ABN8Q5X6_9CNID</name>
<feature type="compositionally biased region" description="Polar residues" evidence="12">
    <location>
        <begin position="662"/>
        <end position="675"/>
    </location>
</feature>
<dbReference type="Gene3D" id="3.90.176.10">
    <property type="entry name" value="Toxin ADP-ribosyltransferase, Chain A, domain 1"/>
    <property type="match status" value="1"/>
</dbReference>
<dbReference type="InterPro" id="IPR057289">
    <property type="entry name" value="Rab1/Ypt1"/>
</dbReference>
<comment type="catalytic activity">
    <reaction evidence="10 11">
        <text>L-arginyl-[protein] + NAD(+) = N(omega)-(ADP-D-ribosyl)-L-arginyl-[protein] + nicotinamide + H(+)</text>
        <dbReference type="Rhea" id="RHEA:19149"/>
        <dbReference type="Rhea" id="RHEA-COMP:10532"/>
        <dbReference type="Rhea" id="RHEA-COMP:15087"/>
        <dbReference type="ChEBI" id="CHEBI:15378"/>
        <dbReference type="ChEBI" id="CHEBI:17154"/>
        <dbReference type="ChEBI" id="CHEBI:29965"/>
        <dbReference type="ChEBI" id="CHEBI:57540"/>
        <dbReference type="ChEBI" id="CHEBI:142554"/>
        <dbReference type="EC" id="2.4.2.31"/>
    </reaction>
</comment>
<keyword evidence="6" id="KW-0547">Nucleotide-binding</keyword>
<keyword evidence="5" id="KW-0548">Nucleotidyltransferase</keyword>
<dbReference type="SMART" id="SM00449">
    <property type="entry name" value="SPRY"/>
    <property type="match status" value="1"/>
</dbReference>
<dbReference type="PROSITE" id="PS50188">
    <property type="entry name" value="B302_SPRY"/>
    <property type="match status" value="1"/>
</dbReference>
<dbReference type="Pfam" id="PF00071">
    <property type="entry name" value="Ras"/>
    <property type="match status" value="1"/>
</dbReference>
<evidence type="ECO:0000256" key="7">
    <source>
        <dbReference type="ARBA" id="ARBA00023134"/>
    </source>
</evidence>
<evidence type="ECO:0000256" key="5">
    <source>
        <dbReference type="ARBA" id="ARBA00022695"/>
    </source>
</evidence>
<evidence type="ECO:0000256" key="4">
    <source>
        <dbReference type="ARBA" id="ARBA00022679"/>
    </source>
</evidence>
<dbReference type="SUPFAM" id="SSF49899">
    <property type="entry name" value="Concanavalin A-like lectins/glucanases"/>
    <property type="match status" value="1"/>
</dbReference>
<dbReference type="InterPro" id="IPR027417">
    <property type="entry name" value="P-loop_NTPase"/>
</dbReference>
<organism evidence="14 15">
    <name type="scientific">Porites evermanni</name>
    <dbReference type="NCBI Taxonomy" id="104178"/>
    <lineage>
        <taxon>Eukaryota</taxon>
        <taxon>Metazoa</taxon>
        <taxon>Cnidaria</taxon>
        <taxon>Anthozoa</taxon>
        <taxon>Hexacorallia</taxon>
        <taxon>Scleractinia</taxon>
        <taxon>Fungiina</taxon>
        <taxon>Poritidae</taxon>
        <taxon>Porites</taxon>
    </lineage>
</organism>
<feature type="region of interest" description="Disordered" evidence="12">
    <location>
        <begin position="656"/>
        <end position="683"/>
    </location>
</feature>
<keyword evidence="9" id="KW-0636">Prenylation</keyword>
<dbReference type="SUPFAM" id="SSF52540">
    <property type="entry name" value="P-loop containing nucleoside triphosphate hydrolases"/>
    <property type="match status" value="1"/>
</dbReference>
<keyword evidence="8" id="KW-0449">Lipoprotein</keyword>
<dbReference type="Pfam" id="PF00622">
    <property type="entry name" value="SPRY"/>
    <property type="match status" value="1"/>
</dbReference>
<dbReference type="InterPro" id="IPR003877">
    <property type="entry name" value="SPRY_dom"/>
</dbReference>
<evidence type="ECO:0000256" key="2">
    <source>
        <dbReference type="ARBA" id="ARBA00009558"/>
    </source>
</evidence>
<dbReference type="SMART" id="SM00175">
    <property type="entry name" value="RAB"/>
    <property type="match status" value="1"/>
</dbReference>
<dbReference type="PROSITE" id="PS51996">
    <property type="entry name" value="TR_MART"/>
    <property type="match status" value="1"/>
</dbReference>
<dbReference type="InterPro" id="IPR000768">
    <property type="entry name" value="ART"/>
</dbReference>
<evidence type="ECO:0000256" key="8">
    <source>
        <dbReference type="ARBA" id="ARBA00023288"/>
    </source>
</evidence>
<comment type="similarity">
    <text evidence="2 11">Belongs to the Arg-specific ADP-ribosyltransferase family.</text>
</comment>
<keyword evidence="4 11" id="KW-0808">Transferase</keyword>
<accession>A0ABN8Q5X6</accession>
<dbReference type="InterPro" id="IPR013320">
    <property type="entry name" value="ConA-like_dom_sf"/>
</dbReference>
<evidence type="ECO:0000256" key="6">
    <source>
        <dbReference type="ARBA" id="ARBA00022741"/>
    </source>
</evidence>
<gene>
    <name evidence="14" type="ORF">PEVE_00001961</name>
</gene>
<dbReference type="SUPFAM" id="SSF56399">
    <property type="entry name" value="ADP-ribosylation"/>
    <property type="match status" value="1"/>
</dbReference>
<dbReference type="PRINTS" id="PR00449">
    <property type="entry name" value="RASTRNSFRMNG"/>
</dbReference>
<dbReference type="Proteomes" id="UP001159427">
    <property type="component" value="Unassembled WGS sequence"/>
</dbReference>
<evidence type="ECO:0000313" key="14">
    <source>
        <dbReference type="EMBL" id="CAH3155856.1"/>
    </source>
</evidence>
<feature type="domain" description="B30.2/SPRY" evidence="13">
    <location>
        <begin position="1"/>
        <end position="175"/>
    </location>
</feature>
<dbReference type="Pfam" id="PF01129">
    <property type="entry name" value="ART"/>
    <property type="match status" value="1"/>
</dbReference>
<evidence type="ECO:0000256" key="12">
    <source>
        <dbReference type="SAM" id="MobiDB-lite"/>
    </source>
</evidence>
<dbReference type="Gene3D" id="2.60.120.920">
    <property type="match status" value="1"/>
</dbReference>
<keyword evidence="11" id="KW-0520">NAD</keyword>
<sequence>MEIDFKSLATVEGAENYQEAAIILEGPPIEIFAQRAAPTIVLKPLRQTRGKFYYECKTNTGGYMQLGWADESFRAIADEGKGCGDDEHSWAYDGMRRLKWHKNHKEQYGRKWKAGDVICVAVDLEKGEVIFGLNGDWEGDMGPAFSGVSLDGGVYPCLSLMRGERVQINLGTKTNPFVYPPPDGFLPLTVTQPAETAESEYNRFSSFAHVIPMGVSENSFTLSFPGEIMVTMMRRGLEYEGKKNALIHAGYEETLKKWEEKKELIQAELGRAGLTNDEIFAIICYTLEKPPVYRHFNGDTRKGYTGDGMDFPILSYLLREACRKILAATPKENRTRIVYRGVSLNFSAEPGKIVRFGSYTSTTGNITVAENFQKNSNGTQFVIVTKIGASIKMLSAFPEEDEILIPPYEVFKVHRTEENPSRIYLASCFDDSFVDRYTADGNAVNEAVALVKNLTYGGAKSTVTRVNSRENKLVSRQPNMSTMNPEYDYLFKLLLIGDSGVGKSCLLLRFADDTYTESYISTIGVDFKIRTIELDGKTIKLQIWDTAGQERFRTITSSYYRGAHGIIVVYDVTDQESFNNVKQWLQEIDRYACENVNKLLVGNKCDLTTKKVVDFTTAKEYADSLGIPFLETSAKNATNVEQAFMTMAAEIKNRMGPAPAQPGTSNVKINSSTPVKQGGGGCC</sequence>
<dbReference type="EC" id="2.4.2.31" evidence="11"/>
<evidence type="ECO:0000313" key="15">
    <source>
        <dbReference type="Proteomes" id="UP001159427"/>
    </source>
</evidence>
<dbReference type="InterPro" id="IPR050227">
    <property type="entry name" value="Rab"/>
</dbReference>
<dbReference type="EMBL" id="CALNXI010001108">
    <property type="protein sequence ID" value="CAH3155856.1"/>
    <property type="molecule type" value="Genomic_DNA"/>
</dbReference>
<dbReference type="PROSITE" id="PS51421">
    <property type="entry name" value="RAS"/>
    <property type="match status" value="1"/>
</dbReference>
<evidence type="ECO:0000259" key="13">
    <source>
        <dbReference type="PROSITE" id="PS50188"/>
    </source>
</evidence>
<dbReference type="PANTHER" id="PTHR47977">
    <property type="entry name" value="RAS-RELATED PROTEIN RAB"/>
    <property type="match status" value="1"/>
</dbReference>
<reference evidence="14 15" key="1">
    <citation type="submission" date="2022-05" db="EMBL/GenBank/DDBJ databases">
        <authorList>
            <consortium name="Genoscope - CEA"/>
            <person name="William W."/>
        </authorList>
    </citation>
    <scope>NUCLEOTIDE SEQUENCE [LARGE SCALE GENOMIC DNA]</scope>
</reference>
<comment type="caution">
    <text evidence="14">The sequence shown here is derived from an EMBL/GenBank/DDBJ whole genome shotgun (WGS) entry which is preliminary data.</text>
</comment>
<comment type="similarity">
    <text evidence="1">Belongs to the small GTPase superfamily. Rab family.</text>
</comment>
<dbReference type="PROSITE" id="PS51417">
    <property type="entry name" value="ARF"/>
    <property type="match status" value="1"/>
</dbReference>
<dbReference type="InterPro" id="IPR043136">
    <property type="entry name" value="B30.2/SPRY_sf"/>
</dbReference>
<dbReference type="SMART" id="SM00174">
    <property type="entry name" value="RHO"/>
    <property type="match status" value="1"/>
</dbReference>
<protein>
    <recommendedName>
        <fullName evidence="11">NAD(P)(+)--arginine ADP-ribosyltransferase</fullName>
        <ecNumber evidence="11">2.4.2.31</ecNumber>
    </recommendedName>
    <alternativeName>
        <fullName evidence="11">Mono(ADP-ribosyl)transferase</fullName>
    </alternativeName>
</protein>
<dbReference type="SMART" id="SM00176">
    <property type="entry name" value="RAN"/>
    <property type="match status" value="1"/>
</dbReference>